<feature type="non-terminal residue" evidence="2">
    <location>
        <position position="1"/>
    </location>
</feature>
<feature type="compositionally biased region" description="Acidic residues" evidence="1">
    <location>
        <begin position="19"/>
        <end position="30"/>
    </location>
</feature>
<protein>
    <submittedName>
        <fullName evidence="2">Uncharacterized protein</fullName>
    </submittedName>
</protein>
<dbReference type="AlphaFoldDB" id="A0A382LWF6"/>
<feature type="compositionally biased region" description="Basic and acidic residues" evidence="1">
    <location>
        <begin position="1"/>
        <end position="11"/>
    </location>
</feature>
<reference evidence="2" key="1">
    <citation type="submission" date="2018-05" db="EMBL/GenBank/DDBJ databases">
        <authorList>
            <person name="Lanie J.A."/>
            <person name="Ng W.-L."/>
            <person name="Kazmierczak K.M."/>
            <person name="Andrzejewski T.M."/>
            <person name="Davidsen T.M."/>
            <person name="Wayne K.J."/>
            <person name="Tettelin H."/>
            <person name="Glass J.I."/>
            <person name="Rusch D."/>
            <person name="Podicherti R."/>
            <person name="Tsui H.-C.T."/>
            <person name="Winkler M.E."/>
        </authorList>
    </citation>
    <scope>NUCLEOTIDE SEQUENCE</scope>
</reference>
<evidence type="ECO:0000256" key="1">
    <source>
        <dbReference type="SAM" id="MobiDB-lite"/>
    </source>
</evidence>
<gene>
    <name evidence="2" type="ORF">METZ01_LOCUS293943</name>
</gene>
<name>A0A382LWF6_9ZZZZ</name>
<proteinExistence type="predicted"/>
<accession>A0A382LWF6</accession>
<evidence type="ECO:0000313" key="2">
    <source>
        <dbReference type="EMBL" id="SVC41089.1"/>
    </source>
</evidence>
<sequence>VAERDDPERAMTENNSAAESDDIEGDETESTYDAPSSNS</sequence>
<feature type="non-terminal residue" evidence="2">
    <location>
        <position position="39"/>
    </location>
</feature>
<dbReference type="EMBL" id="UINC01089747">
    <property type="protein sequence ID" value="SVC41089.1"/>
    <property type="molecule type" value="Genomic_DNA"/>
</dbReference>
<organism evidence="2">
    <name type="scientific">marine metagenome</name>
    <dbReference type="NCBI Taxonomy" id="408172"/>
    <lineage>
        <taxon>unclassified sequences</taxon>
        <taxon>metagenomes</taxon>
        <taxon>ecological metagenomes</taxon>
    </lineage>
</organism>
<feature type="region of interest" description="Disordered" evidence="1">
    <location>
        <begin position="1"/>
        <end position="39"/>
    </location>
</feature>